<feature type="region of interest" description="Disordered" evidence="3">
    <location>
        <begin position="2024"/>
        <end position="2043"/>
    </location>
</feature>
<dbReference type="NCBIfam" id="TIGR01643">
    <property type="entry name" value="YD_repeat_2x"/>
    <property type="match status" value="1"/>
</dbReference>
<dbReference type="InterPro" id="IPR013783">
    <property type="entry name" value="Ig-like_fold"/>
</dbReference>
<keyword evidence="1" id="KW-0378">Hydrolase</keyword>
<dbReference type="Gene3D" id="2.180.10.10">
    <property type="entry name" value="RHS repeat-associated core"/>
    <property type="match status" value="2"/>
</dbReference>
<evidence type="ECO:0000256" key="4">
    <source>
        <dbReference type="SAM" id="Phobius"/>
    </source>
</evidence>
<dbReference type="NCBIfam" id="NF033679">
    <property type="entry name" value="DNRLRE_dom"/>
    <property type="match status" value="1"/>
</dbReference>
<feature type="chain" id="PRO_5035156429" description="Fibronectin type-III domain-containing protein" evidence="5">
    <location>
        <begin position="18"/>
        <end position="2043"/>
    </location>
</feature>
<keyword evidence="2" id="KW-0624">Polysaccharide degradation</keyword>
<feature type="compositionally biased region" description="Low complexity" evidence="3">
    <location>
        <begin position="1771"/>
        <end position="1781"/>
    </location>
</feature>
<dbReference type="SUPFAM" id="SSF49265">
    <property type="entry name" value="Fibronectin type III"/>
    <property type="match status" value="1"/>
</dbReference>
<feature type="compositionally biased region" description="Basic residues" evidence="3">
    <location>
        <begin position="1976"/>
        <end position="1987"/>
    </location>
</feature>
<dbReference type="Proteomes" id="UP000650628">
    <property type="component" value="Unassembled WGS sequence"/>
</dbReference>
<feature type="region of interest" description="Disordered" evidence="3">
    <location>
        <begin position="1976"/>
        <end position="1995"/>
    </location>
</feature>
<dbReference type="PROSITE" id="PS50853">
    <property type="entry name" value="FN3"/>
    <property type="match status" value="1"/>
</dbReference>
<dbReference type="PANTHER" id="PTHR32305">
    <property type="match status" value="1"/>
</dbReference>
<feature type="region of interest" description="Disordered" evidence="3">
    <location>
        <begin position="78"/>
        <end position="98"/>
    </location>
</feature>
<accession>A0A8J3TY28</accession>
<dbReference type="RefSeq" id="WP_203958177.1">
    <property type="nucleotide sequence ID" value="NZ_BOOO01000049.1"/>
</dbReference>
<sequence>MAIQGAVVLASAPPAAAAVKPTKPAVVKSRQDAVSASMAARSQKSRVEVTDERTETVTVWANPDGSFTRDQSFAPIRARKSDGSWQSVDPSLVSDKSGIHPKAATVDTQFSTDGSTSDPVAKAEDGATSVGLGWASPLSSPTLSGATATYHLGVGTALQAHATDWGFALHVVLDKAPSEAPVYRLPLSLSGLKASKADDGSFTLTDKSGKAVFEIAPPKMWDSRVDPEDGSPLHAAPVTAALVDGGKALELRPDPAYLADPATVYPVTVDPDVSKVIPYVRDTYVQESTPTTSYGGDAFLKAGLHSGTRFRSFYQASTTALAGTVISSAQLTLFNYDSGTCSPRGLNIYPITSAWGTGNTWNTQPTITTSATYKAAKSFAHGNETLGCANAADSVDVTAMVKAWADGSLTNYGMALYGATETDETYFKAFCSSSEDSAASIADCRVAANNPKLSVTYNTKPSVATALGLSPKQTDLKSGSSTIFVTTTTPTLTAKATDPDGNTVEMKYEVWDSTGTTLVSTWYSPYVASGAVASKKISGLVQGSSYKFRVAVYDGALWAGPWSAWSSVFTVDASTPSAPTITCSHYTANAWTAFTGAETCTLDTASTDGAGYYWALDNSSPGTLVADTTGTGAAQSITFTATGGWHTLYARARDRASNLSVVRSLPFGVGAGLVLTPADGNRTQRSVPLTARANAIYNQVTYQYRPGNTGAWINVPAADVTLPGTQDHPTWPQTRTDTAKDFTQLDWNVAATMTDAGLADGPLQIQACFQTNGGTSSCSLVVNTITLERTAFGGSYATNAFGPGQVSLSTGDFSVTGSDVSFGELSVSRTHTTLAPPAANSGASGVFGAGWTASLPGPEDIGAADYILSDFSSKGYVTLTGDDGSTLSYVRSGTSTSFEGISDAADGSTLVANTLPSPASFTLSDPDGTTTTWTKTGSTWAVSKVVEPGADGTTAFTRDGNGRVTQMVAPAPNGVTCATLVRGCRALTFTYASSTTATGGAEANWGDYTGLVKSIAYTAWDPVSSAMGTTPVASYLYDDTGHLRASWDPRITPSLKTRYSYDNSGRISTVTPPGLAATTMGYDDAGRVVAASTPDPDNGTATTTVVYDVRASGDGAPIDLSGTTTATWGQNTDLPYAGAAVFPASHVPPADSSHGYAPAASDWKYADLTYIDVNGRQTNTASYGAGAWQIDSTTNDSFGNVVWSLSAGNRVQALAPTDDTDPFVAALPSSADRAGLLAQSSTYSSDGVDLLSTRGPAHPMQLASGAVGSGRVQTSYNYDQGAPTGTCPCHLVTTTVTAPVMLDGTTTTTADSRTTKTGYDSIGTGDTSGWILRQPTSQTTVMPGSTDIVTKTRYDASGRVIESRQPASNGTDAGATLTTYYTAAANATYPQCGNHAEWDGLPCRTGPAAQPTGVTIPITVTVYGNKWGQPTVVTETSGSTARITSTTYTSDGTTADAAGTRILSVAVTTTGITTSPVQTVTTGYDPATGLTTTQSTPDGSVITTGYDSLGRVTSYTDADNNETITEYDIDGKVTLVADGKGTTTYTYDGTDAAGREEHRGLVTSMNTGMGSNPSTFTGAYNPDGVIASQVFPNGMTATTTYDNNGADTTLTYAMSEWAAPLEYAQTSSPFDQVVNQTSLLSAQDYSYDPAGRLTQVQDADASAGTCHTREYTFSLNTNRLGMSDTPDNGDGECPAGVTPSTTHTYDAADRVTDSGYTYDTLGRTLTIPTTDVSGGAPATIGYYANDMVASIAQGGETKTWTLDPATRLHTATDTGGTDAGTVTNHYSDSSDSPAWIAEADGTWTRNITGLSGNLAAIHESGGNTVLQVTNMHGDVVATVDDTTTAVGPDSEFEQTEYGAPREDNATTPARYGWLGGKQRSSDSVAGLTLMGVRLYNPLSGRFLSTDPVVGGNANSYEYCTADPINCVDLDGRFAWVLAVFAAVACTVCDIIAATVIVAGGAYLIGRALFKKKSSSSTSKTRRAAKAKAKQDAKRHNGDYRGFCSKGDHYHCDFKDKSGKITHTKHYRWKHRGGGKKPSARRRG</sequence>
<feature type="domain" description="Fibronectin type-III" evidence="6">
    <location>
        <begin position="468"/>
        <end position="573"/>
    </location>
</feature>
<feature type="transmembrane region" description="Helical" evidence="4">
    <location>
        <begin position="1933"/>
        <end position="1964"/>
    </location>
</feature>
<evidence type="ECO:0000256" key="2">
    <source>
        <dbReference type="ARBA" id="ARBA00023326"/>
    </source>
</evidence>
<dbReference type="Gene3D" id="2.60.40.10">
    <property type="entry name" value="Immunoglobulins"/>
    <property type="match status" value="1"/>
</dbReference>
<keyword evidence="1" id="KW-0326">Glycosidase</keyword>
<dbReference type="GO" id="GO:0000272">
    <property type="term" value="P:polysaccharide catabolic process"/>
    <property type="evidence" value="ECO:0007669"/>
    <property type="project" value="UniProtKB-KW"/>
</dbReference>
<keyword evidence="8" id="KW-1185">Reference proteome</keyword>
<comment type="caution">
    <text evidence="7">The sequence shown here is derived from an EMBL/GenBank/DDBJ whole genome shotgun (WGS) entry which is preliminary data.</text>
</comment>
<dbReference type="NCBIfam" id="TIGR03696">
    <property type="entry name" value="Rhs_assc_core"/>
    <property type="match status" value="1"/>
</dbReference>
<dbReference type="InterPro" id="IPR036116">
    <property type="entry name" value="FN3_sf"/>
</dbReference>
<organism evidence="7 8">
    <name type="scientific">Planotetraspora mira</name>
    <dbReference type="NCBI Taxonomy" id="58121"/>
    <lineage>
        <taxon>Bacteria</taxon>
        <taxon>Bacillati</taxon>
        <taxon>Actinomycetota</taxon>
        <taxon>Actinomycetes</taxon>
        <taxon>Streptosporangiales</taxon>
        <taxon>Streptosporangiaceae</taxon>
        <taxon>Planotetraspora</taxon>
    </lineage>
</organism>
<name>A0A8J3TY28_9ACTN</name>
<feature type="signal peptide" evidence="5">
    <location>
        <begin position="1"/>
        <end position="17"/>
    </location>
</feature>
<dbReference type="InterPro" id="IPR006530">
    <property type="entry name" value="YD"/>
</dbReference>
<keyword evidence="2" id="KW-0119">Carbohydrate metabolism</keyword>
<keyword evidence="5" id="KW-0732">Signal</keyword>
<dbReference type="PANTHER" id="PTHR32305:SF15">
    <property type="entry name" value="PROTEIN RHSA-RELATED"/>
    <property type="match status" value="1"/>
</dbReference>
<keyword evidence="4" id="KW-0812">Transmembrane</keyword>
<keyword evidence="4" id="KW-1133">Transmembrane helix</keyword>
<gene>
    <name evidence="7" type="ORF">Pmi06nite_78240</name>
</gene>
<evidence type="ECO:0000256" key="3">
    <source>
        <dbReference type="SAM" id="MobiDB-lite"/>
    </source>
</evidence>
<evidence type="ECO:0000313" key="7">
    <source>
        <dbReference type="EMBL" id="GII34382.1"/>
    </source>
</evidence>
<dbReference type="InterPro" id="IPR050708">
    <property type="entry name" value="T6SS_VgrG/RHS"/>
</dbReference>
<dbReference type="InterPro" id="IPR022385">
    <property type="entry name" value="Rhs_assc_core"/>
</dbReference>
<evidence type="ECO:0000259" key="6">
    <source>
        <dbReference type="PROSITE" id="PS50853"/>
    </source>
</evidence>
<dbReference type="EMBL" id="BOOO01000049">
    <property type="protein sequence ID" value="GII34382.1"/>
    <property type="molecule type" value="Genomic_DNA"/>
</dbReference>
<feature type="region of interest" description="Disordered" evidence="3">
    <location>
        <begin position="1771"/>
        <end position="1790"/>
    </location>
</feature>
<dbReference type="GO" id="GO:0016798">
    <property type="term" value="F:hydrolase activity, acting on glycosyl bonds"/>
    <property type="evidence" value="ECO:0007669"/>
    <property type="project" value="UniProtKB-KW"/>
</dbReference>
<evidence type="ECO:0000256" key="5">
    <source>
        <dbReference type="SAM" id="SignalP"/>
    </source>
</evidence>
<dbReference type="InterPro" id="IPR003961">
    <property type="entry name" value="FN3_dom"/>
</dbReference>
<protein>
    <recommendedName>
        <fullName evidence="6">Fibronectin type-III domain-containing protein</fullName>
    </recommendedName>
</protein>
<dbReference type="Pfam" id="PF05593">
    <property type="entry name" value="RHS_repeat"/>
    <property type="match status" value="1"/>
</dbReference>
<keyword evidence="4" id="KW-0472">Membrane</keyword>
<proteinExistence type="predicted"/>
<evidence type="ECO:0000313" key="8">
    <source>
        <dbReference type="Proteomes" id="UP000650628"/>
    </source>
</evidence>
<reference evidence="7 8" key="1">
    <citation type="submission" date="2021-01" db="EMBL/GenBank/DDBJ databases">
        <title>Whole genome shotgun sequence of Planotetraspora mira NBRC 15435.</title>
        <authorList>
            <person name="Komaki H."/>
            <person name="Tamura T."/>
        </authorList>
    </citation>
    <scope>NUCLEOTIDE SEQUENCE [LARGE SCALE GENOMIC DNA]</scope>
    <source>
        <strain evidence="7 8">NBRC 15435</strain>
    </source>
</reference>
<dbReference type="InterPro" id="IPR031325">
    <property type="entry name" value="RHS_repeat"/>
</dbReference>
<evidence type="ECO:0000256" key="1">
    <source>
        <dbReference type="ARBA" id="ARBA00023295"/>
    </source>
</evidence>